<name>A0A3M7S3Y7_BRAPC</name>
<comment type="caution">
    <text evidence="2">The sequence shown here is derived from an EMBL/GenBank/DDBJ whole genome shotgun (WGS) entry which is preliminary data.</text>
</comment>
<dbReference type="AlphaFoldDB" id="A0A3M7S3Y7"/>
<organism evidence="2 3">
    <name type="scientific">Brachionus plicatilis</name>
    <name type="common">Marine rotifer</name>
    <name type="synonym">Brachionus muelleri</name>
    <dbReference type="NCBI Taxonomy" id="10195"/>
    <lineage>
        <taxon>Eukaryota</taxon>
        <taxon>Metazoa</taxon>
        <taxon>Spiralia</taxon>
        <taxon>Gnathifera</taxon>
        <taxon>Rotifera</taxon>
        <taxon>Eurotatoria</taxon>
        <taxon>Monogononta</taxon>
        <taxon>Pseudotrocha</taxon>
        <taxon>Ploima</taxon>
        <taxon>Brachionidae</taxon>
        <taxon>Brachionus</taxon>
    </lineage>
</organism>
<gene>
    <name evidence="2" type="ORF">BpHYR1_031957</name>
</gene>
<keyword evidence="3" id="KW-1185">Reference proteome</keyword>
<feature type="compositionally biased region" description="Low complexity" evidence="1">
    <location>
        <begin position="54"/>
        <end position="68"/>
    </location>
</feature>
<feature type="region of interest" description="Disordered" evidence="1">
    <location>
        <begin position="53"/>
        <end position="80"/>
    </location>
</feature>
<accession>A0A3M7S3Y7</accession>
<protein>
    <submittedName>
        <fullName evidence="2">Uncharacterized protein</fullName>
    </submittedName>
</protein>
<dbReference type="EMBL" id="REGN01002090">
    <property type="protein sequence ID" value="RNA30379.1"/>
    <property type="molecule type" value="Genomic_DNA"/>
</dbReference>
<proteinExistence type="predicted"/>
<sequence length="80" mass="9335">MSEIVKPRKIKQKFEDRSNILIACIPKGRKNNKQKQDILNFMIGGLYLRKSRLSTTSQKKQQNQSPSSKEQRSIVPNFEE</sequence>
<reference evidence="2 3" key="1">
    <citation type="journal article" date="2018" name="Sci. Rep.">
        <title>Genomic signatures of local adaptation to the degree of environmental predictability in rotifers.</title>
        <authorList>
            <person name="Franch-Gras L."/>
            <person name="Hahn C."/>
            <person name="Garcia-Roger E.M."/>
            <person name="Carmona M.J."/>
            <person name="Serra M."/>
            <person name="Gomez A."/>
        </authorList>
    </citation>
    <scope>NUCLEOTIDE SEQUENCE [LARGE SCALE GENOMIC DNA]</scope>
    <source>
        <strain evidence="2">HYR1</strain>
    </source>
</reference>
<evidence type="ECO:0000313" key="3">
    <source>
        <dbReference type="Proteomes" id="UP000276133"/>
    </source>
</evidence>
<evidence type="ECO:0000256" key="1">
    <source>
        <dbReference type="SAM" id="MobiDB-lite"/>
    </source>
</evidence>
<dbReference type="Proteomes" id="UP000276133">
    <property type="component" value="Unassembled WGS sequence"/>
</dbReference>
<evidence type="ECO:0000313" key="2">
    <source>
        <dbReference type="EMBL" id="RNA30379.1"/>
    </source>
</evidence>